<keyword evidence="8" id="KW-0560">Oxidoreductase</keyword>
<keyword evidence="10" id="KW-1015">Disulfide bond</keyword>
<dbReference type="AlphaFoldDB" id="A0A2I1D973"/>
<sequence length="607" mass="68084">MKRDSLSRTNVSSVSAAEEPVEDNQQPQPSTASSATLCGRDQEGCLPDIIPTPAGIIPTLPGLPTRPPRGLPCPGNLPRDRARWCNYDINTDYHNIVPNTGVTREYWFTIDEMEMAPDGVPRQVMAVNGSIPGPTIIGNWGDHFIIHVTNRLDQAQNGSSIHWHGIRQNYTNPHDGVVSITQCPTAPGSTTTYKWRAVQYGSSWWHSHIGLQAWNGVFGGILINGPASANYDVDKGMVFLSDWSHQTSDELFNYAQTEGPPTLDNGLINGTNVYETDDGEVGERFKLKVDRGRSYRLRLVNSAIDTHFRFMIDGHNLTVIGMDLVPIRPFQTNAVSIGMGQRYDIVVTANQGTGSDSFWIRSIPQEACSENDNVENIKGILHYGAEPTEPTTEAWDFVDSCEDMPMDTLEPVVAKTVAEADWRNVTDVDFGFNANNLVRWYLNSTTMEVLWENPTLQQLHNGQTVFPNSSAVISLPDPDEWIYLIINTTYPVWHPIHLHGHDFYILAQGVNPWDGVVNTNNPPRRDTAMLDAMGYLVIAFRTDNPGAWLMHCHVGWHTSEGFALQFIEREREIQPLIDANLRELEDTCRAWVRYDEHFDIEQEDSGV</sequence>
<dbReference type="SUPFAM" id="SSF49503">
    <property type="entry name" value="Cupredoxins"/>
    <property type="match status" value="3"/>
</dbReference>
<comment type="similarity">
    <text evidence="3">Belongs to the multicopper oxidase family.</text>
</comment>
<comment type="catalytic activity">
    <reaction evidence="1">
        <text>4 hydroquinone + O2 = 4 benzosemiquinone + 2 H2O</text>
        <dbReference type="Rhea" id="RHEA:11276"/>
        <dbReference type="ChEBI" id="CHEBI:15377"/>
        <dbReference type="ChEBI" id="CHEBI:15379"/>
        <dbReference type="ChEBI" id="CHEBI:17594"/>
        <dbReference type="ChEBI" id="CHEBI:17977"/>
        <dbReference type="EC" id="1.10.3.2"/>
    </reaction>
</comment>
<dbReference type="EMBL" id="MSFM01000003">
    <property type="protein sequence ID" value="PKY06434.1"/>
    <property type="molecule type" value="Genomic_DNA"/>
</dbReference>
<evidence type="ECO:0000256" key="8">
    <source>
        <dbReference type="ARBA" id="ARBA00023002"/>
    </source>
</evidence>
<dbReference type="FunFam" id="2.60.40.420:FF:000046">
    <property type="entry name" value="Multicopper oxidase"/>
    <property type="match status" value="1"/>
</dbReference>
<dbReference type="InterPro" id="IPR045087">
    <property type="entry name" value="Cu-oxidase_fam"/>
</dbReference>
<dbReference type="FunFam" id="2.60.40.420:FF:000021">
    <property type="entry name" value="Extracellular dihydrogeodin oxidase/laccase"/>
    <property type="match status" value="1"/>
</dbReference>
<dbReference type="Pfam" id="PF00394">
    <property type="entry name" value="Cu-oxidase"/>
    <property type="match status" value="1"/>
</dbReference>
<name>A0A2I1D973_ASPC2</name>
<dbReference type="GO" id="GO:0046274">
    <property type="term" value="P:lignin catabolic process"/>
    <property type="evidence" value="ECO:0007669"/>
    <property type="project" value="UniProtKB-KW"/>
</dbReference>
<feature type="domain" description="Plastocyanin-like" evidence="14">
    <location>
        <begin position="237"/>
        <end position="384"/>
    </location>
</feature>
<evidence type="ECO:0000259" key="16">
    <source>
        <dbReference type="Pfam" id="PF07732"/>
    </source>
</evidence>
<keyword evidence="5" id="KW-0479">Metal-binding</keyword>
<accession>A0A2I1D973</accession>
<proteinExistence type="inferred from homology"/>
<dbReference type="InterPro" id="IPR011706">
    <property type="entry name" value="Cu-oxidase_C"/>
</dbReference>
<evidence type="ECO:0000256" key="6">
    <source>
        <dbReference type="ARBA" id="ARBA00022729"/>
    </source>
</evidence>
<evidence type="ECO:0000256" key="7">
    <source>
        <dbReference type="ARBA" id="ARBA00022737"/>
    </source>
</evidence>
<dbReference type="Pfam" id="PF07732">
    <property type="entry name" value="Cu-oxidase_3"/>
    <property type="match status" value="1"/>
</dbReference>
<dbReference type="EC" id="1.10.3.2" evidence="4"/>
<dbReference type="RefSeq" id="XP_024695028.1">
    <property type="nucleotide sequence ID" value="XM_024834892.1"/>
</dbReference>
<evidence type="ECO:0000256" key="10">
    <source>
        <dbReference type="ARBA" id="ARBA00023157"/>
    </source>
</evidence>
<feature type="compositionally biased region" description="Polar residues" evidence="13">
    <location>
        <begin position="23"/>
        <end position="36"/>
    </location>
</feature>
<keyword evidence="7" id="KW-0677">Repeat</keyword>
<comment type="cofactor">
    <cofactor evidence="2">
        <name>Cu cation</name>
        <dbReference type="ChEBI" id="CHEBI:23378"/>
    </cofactor>
</comment>
<dbReference type="GO" id="GO:0005507">
    <property type="term" value="F:copper ion binding"/>
    <property type="evidence" value="ECO:0007669"/>
    <property type="project" value="InterPro"/>
</dbReference>
<evidence type="ECO:0000256" key="13">
    <source>
        <dbReference type="SAM" id="MobiDB-lite"/>
    </source>
</evidence>
<keyword evidence="6" id="KW-0732">Signal</keyword>
<gene>
    <name evidence="17" type="ORF">P168DRAFT_265036</name>
</gene>
<dbReference type="GO" id="GO:0052716">
    <property type="term" value="F:hydroquinone:oxygen oxidoreductase activity"/>
    <property type="evidence" value="ECO:0007669"/>
    <property type="project" value="UniProtKB-EC"/>
</dbReference>
<protein>
    <recommendedName>
        <fullName evidence="4">laccase</fullName>
        <ecNumber evidence="4">1.10.3.2</ecNumber>
    </recommendedName>
</protein>
<dbReference type="Pfam" id="PF07731">
    <property type="entry name" value="Cu-oxidase_2"/>
    <property type="match status" value="1"/>
</dbReference>
<evidence type="ECO:0000259" key="14">
    <source>
        <dbReference type="Pfam" id="PF00394"/>
    </source>
</evidence>
<reference evidence="17" key="1">
    <citation type="submission" date="2016-12" db="EMBL/GenBank/DDBJ databases">
        <title>The genomes of Aspergillus section Nigri reveals drivers in fungal speciation.</title>
        <authorList>
            <consortium name="DOE Joint Genome Institute"/>
            <person name="Vesth T.C."/>
            <person name="Nybo J."/>
            <person name="Theobald S."/>
            <person name="Brandl J."/>
            <person name="Frisvad J.C."/>
            <person name="Nielsen K.F."/>
            <person name="Lyhne E.K."/>
            <person name="Kogle M.E."/>
            <person name="Kuo A."/>
            <person name="Riley R."/>
            <person name="Clum A."/>
            <person name="Nolan M."/>
            <person name="Lipzen A."/>
            <person name="Salamov A."/>
            <person name="Henrissat B."/>
            <person name="Wiebenga A."/>
            <person name="De vries R.P."/>
            <person name="Grigoriev I.V."/>
            <person name="Mortensen U.H."/>
            <person name="Andersen M.R."/>
            <person name="Baker S.E."/>
        </authorList>
    </citation>
    <scope>NUCLEOTIDE SEQUENCE</scope>
    <source>
        <strain evidence="17">IBT 28561</strain>
    </source>
</reference>
<dbReference type="GeneID" id="36542416"/>
<evidence type="ECO:0000313" key="17">
    <source>
        <dbReference type="EMBL" id="PKY06434.1"/>
    </source>
</evidence>
<feature type="region of interest" description="Disordered" evidence="13">
    <location>
        <begin position="1"/>
        <end position="44"/>
    </location>
</feature>
<dbReference type="Gene3D" id="2.60.40.420">
    <property type="entry name" value="Cupredoxins - blue copper proteins"/>
    <property type="match status" value="3"/>
</dbReference>
<dbReference type="OrthoDB" id="2121828at2759"/>
<evidence type="ECO:0000256" key="3">
    <source>
        <dbReference type="ARBA" id="ARBA00010609"/>
    </source>
</evidence>
<evidence type="ECO:0000256" key="11">
    <source>
        <dbReference type="ARBA" id="ARBA00023180"/>
    </source>
</evidence>
<evidence type="ECO:0000313" key="18">
    <source>
        <dbReference type="Proteomes" id="UP000234254"/>
    </source>
</evidence>
<evidence type="ECO:0000256" key="2">
    <source>
        <dbReference type="ARBA" id="ARBA00001935"/>
    </source>
</evidence>
<evidence type="ECO:0000256" key="1">
    <source>
        <dbReference type="ARBA" id="ARBA00000349"/>
    </source>
</evidence>
<evidence type="ECO:0000259" key="15">
    <source>
        <dbReference type="Pfam" id="PF07731"/>
    </source>
</evidence>
<feature type="domain" description="Plastocyanin-like" evidence="16">
    <location>
        <begin position="111"/>
        <end position="227"/>
    </location>
</feature>
<dbReference type="PANTHER" id="PTHR11709:SF502">
    <property type="entry name" value="MULTICOPPER OXIDASE"/>
    <property type="match status" value="1"/>
</dbReference>
<evidence type="ECO:0000256" key="12">
    <source>
        <dbReference type="ARBA" id="ARBA00023185"/>
    </source>
</evidence>
<keyword evidence="12" id="KW-0439">Lignin degradation</keyword>
<dbReference type="PANTHER" id="PTHR11709">
    <property type="entry name" value="MULTI-COPPER OXIDASE"/>
    <property type="match status" value="1"/>
</dbReference>
<keyword evidence="9" id="KW-0186">Copper</keyword>
<dbReference type="CDD" id="cd13901">
    <property type="entry name" value="CuRO_3_MaLCC_like"/>
    <property type="match status" value="1"/>
</dbReference>
<dbReference type="VEuPathDB" id="FungiDB:P168DRAFT_265036"/>
<organism evidence="17 18">
    <name type="scientific">Aspergillus campestris (strain IBT 28561)</name>
    <dbReference type="NCBI Taxonomy" id="1392248"/>
    <lineage>
        <taxon>Eukaryota</taxon>
        <taxon>Fungi</taxon>
        <taxon>Dikarya</taxon>
        <taxon>Ascomycota</taxon>
        <taxon>Pezizomycotina</taxon>
        <taxon>Eurotiomycetes</taxon>
        <taxon>Eurotiomycetidae</taxon>
        <taxon>Eurotiales</taxon>
        <taxon>Aspergillaceae</taxon>
        <taxon>Aspergillus</taxon>
        <taxon>Aspergillus subgen. Circumdati</taxon>
    </lineage>
</organism>
<dbReference type="FunFam" id="2.60.40.420:FF:000038">
    <property type="entry name" value="Extracellular dihydrogeodin oxidase/laccase"/>
    <property type="match status" value="1"/>
</dbReference>
<dbReference type="Proteomes" id="UP000234254">
    <property type="component" value="Unassembled WGS sequence"/>
</dbReference>
<evidence type="ECO:0000256" key="9">
    <source>
        <dbReference type="ARBA" id="ARBA00023008"/>
    </source>
</evidence>
<keyword evidence="11" id="KW-0325">Glycoprotein</keyword>
<dbReference type="InterPro" id="IPR008972">
    <property type="entry name" value="Cupredoxin"/>
</dbReference>
<evidence type="ECO:0000256" key="4">
    <source>
        <dbReference type="ARBA" id="ARBA00012297"/>
    </source>
</evidence>
<comment type="caution">
    <text evidence="17">The sequence shown here is derived from an EMBL/GenBank/DDBJ whole genome shotgun (WGS) entry which is preliminary data.</text>
</comment>
<dbReference type="InterPro" id="IPR001117">
    <property type="entry name" value="Cu-oxidase_2nd"/>
</dbReference>
<dbReference type="CDD" id="cd13880">
    <property type="entry name" value="CuRO_2_MaLCC_like"/>
    <property type="match status" value="1"/>
</dbReference>
<evidence type="ECO:0000256" key="5">
    <source>
        <dbReference type="ARBA" id="ARBA00022723"/>
    </source>
</evidence>
<dbReference type="InterPro" id="IPR011707">
    <property type="entry name" value="Cu-oxidase-like_N"/>
</dbReference>
<feature type="domain" description="Plastocyanin-like" evidence="15">
    <location>
        <begin position="451"/>
        <end position="570"/>
    </location>
</feature>
<keyword evidence="18" id="KW-1185">Reference proteome</keyword>